<reference evidence="1" key="1">
    <citation type="submission" date="2019-09" db="EMBL/GenBank/DDBJ databases">
        <authorList>
            <person name="Zhang L."/>
        </authorList>
    </citation>
    <scope>NUCLEOTIDE SEQUENCE</scope>
</reference>
<dbReference type="Gramene" id="NC3G0230050.1">
    <property type="protein sequence ID" value="NC3G0230050.1:cds"/>
    <property type="gene ID" value="NC3G0230050"/>
</dbReference>
<protein>
    <submittedName>
        <fullName evidence="1">Uncharacterized protein</fullName>
    </submittedName>
</protein>
<sequence length="70" mass="7810">MTKFVTYLMASWRKGGPQHRVTNFTGAGDEMFMDQGFGLGVALRIRIPFEQLKIFAAPRTFLSLSGRAKG</sequence>
<gene>
    <name evidence="1" type="ORF">NYM_LOCUS16310</name>
</gene>
<organism evidence="1">
    <name type="scientific">Nymphaea colorata</name>
    <name type="common">pocket water lily</name>
    <dbReference type="NCBI Taxonomy" id="210225"/>
    <lineage>
        <taxon>Eukaryota</taxon>
        <taxon>Viridiplantae</taxon>
        <taxon>Streptophyta</taxon>
        <taxon>Embryophyta</taxon>
        <taxon>Tracheophyta</taxon>
        <taxon>Spermatophyta</taxon>
        <taxon>Magnoliopsida</taxon>
        <taxon>Nymphaeales</taxon>
        <taxon>Nymphaeaceae</taxon>
        <taxon>Nymphaea</taxon>
    </lineage>
</organism>
<proteinExistence type="predicted"/>
<dbReference type="AlphaFoldDB" id="A0A5K1BFT8"/>
<accession>A0A5K1BFT8</accession>
<name>A0A5K1BFT8_9MAGN</name>
<dbReference type="EMBL" id="LR721781">
    <property type="protein sequence ID" value="VVW13591.1"/>
    <property type="molecule type" value="Genomic_DNA"/>
</dbReference>
<evidence type="ECO:0000313" key="1">
    <source>
        <dbReference type="EMBL" id="VVW13591.1"/>
    </source>
</evidence>